<protein>
    <submittedName>
        <fullName evidence="2">Uncharacterized protein</fullName>
    </submittedName>
</protein>
<dbReference type="RefSeq" id="WP_037521444.1">
    <property type="nucleotide sequence ID" value="NZ_JGVR01000024.1"/>
</dbReference>
<evidence type="ECO:0000313" key="3">
    <source>
        <dbReference type="Proteomes" id="UP000028534"/>
    </source>
</evidence>
<reference evidence="2 3" key="1">
    <citation type="submission" date="2014-03" db="EMBL/GenBank/DDBJ databases">
        <title>Genome sequence of Sphingobium yanoikuyae B1.</title>
        <authorList>
            <person name="Gan H.M."/>
            <person name="Gan H.Y."/>
            <person name="Savka M.A."/>
        </authorList>
    </citation>
    <scope>NUCLEOTIDE SEQUENCE [LARGE SCALE GENOMIC DNA]</scope>
    <source>
        <strain evidence="2 3">B1</strain>
    </source>
</reference>
<organism evidence="2 3">
    <name type="scientific">Sphingobium yanoikuyae</name>
    <name type="common">Sphingomonas yanoikuyae</name>
    <dbReference type="NCBI Taxonomy" id="13690"/>
    <lineage>
        <taxon>Bacteria</taxon>
        <taxon>Pseudomonadati</taxon>
        <taxon>Pseudomonadota</taxon>
        <taxon>Alphaproteobacteria</taxon>
        <taxon>Sphingomonadales</taxon>
        <taxon>Sphingomonadaceae</taxon>
        <taxon>Sphingobium</taxon>
    </lineage>
</organism>
<sequence length="139" mass="16208">MTEFYSEKVVTIRKPRRCDGCGTMMNKGDQALSYSGRFDGDFGSFSLHTDCREAELAWNKMSGNYSWEFLGLGELEADDWPWLLESYPTVAARMNITAERIAEHQAEQKRMQEWHMEQARKRDAERLDRLAARAKEHQP</sequence>
<gene>
    <name evidence="2" type="ORF">CP98_03712</name>
</gene>
<dbReference type="AlphaFoldDB" id="A0A084EGX1"/>
<proteinExistence type="predicted"/>
<evidence type="ECO:0000256" key="1">
    <source>
        <dbReference type="SAM" id="MobiDB-lite"/>
    </source>
</evidence>
<dbReference type="EMBL" id="JGVR01000024">
    <property type="protein sequence ID" value="KEZ17213.1"/>
    <property type="molecule type" value="Genomic_DNA"/>
</dbReference>
<dbReference type="PATRIC" id="fig|13690.10.peg.3800"/>
<comment type="caution">
    <text evidence="2">The sequence shown here is derived from an EMBL/GenBank/DDBJ whole genome shotgun (WGS) entry which is preliminary data.</text>
</comment>
<accession>A0A084EGX1</accession>
<evidence type="ECO:0000313" key="2">
    <source>
        <dbReference type="EMBL" id="KEZ17213.1"/>
    </source>
</evidence>
<dbReference type="Proteomes" id="UP000028534">
    <property type="component" value="Unassembled WGS sequence"/>
</dbReference>
<feature type="region of interest" description="Disordered" evidence="1">
    <location>
        <begin position="107"/>
        <end position="139"/>
    </location>
</feature>
<name>A0A084EGX1_SPHYA</name>